<dbReference type="GO" id="GO:0005524">
    <property type="term" value="F:ATP binding"/>
    <property type="evidence" value="ECO:0007669"/>
    <property type="project" value="UniProtKB-KW"/>
</dbReference>
<comment type="subunit">
    <text evidence="6">Homotetramer.</text>
</comment>
<gene>
    <name evidence="6" type="primary">nnrD</name>
    <name evidence="8" type="ORF">A3F03_00865</name>
</gene>
<evidence type="ECO:0000256" key="2">
    <source>
        <dbReference type="ARBA" id="ARBA00022840"/>
    </source>
</evidence>
<evidence type="ECO:0000313" key="9">
    <source>
        <dbReference type="Proteomes" id="UP000176803"/>
    </source>
</evidence>
<keyword evidence="5 6" id="KW-0456">Lyase</keyword>
<accession>A0A1F7I4W9</accession>
<evidence type="ECO:0000256" key="5">
    <source>
        <dbReference type="ARBA" id="ARBA00023239"/>
    </source>
</evidence>
<feature type="binding site" evidence="6">
    <location>
        <position position="245"/>
    </location>
    <ligand>
        <name>(6S)-NADPHX</name>
        <dbReference type="ChEBI" id="CHEBI:64076"/>
    </ligand>
</feature>
<evidence type="ECO:0000256" key="1">
    <source>
        <dbReference type="ARBA" id="ARBA00022741"/>
    </source>
</evidence>
<dbReference type="Gene3D" id="3.40.1190.20">
    <property type="match status" value="1"/>
</dbReference>
<dbReference type="Pfam" id="PF01256">
    <property type="entry name" value="Carb_kinase"/>
    <property type="match status" value="1"/>
</dbReference>
<keyword evidence="1 6" id="KW-0547">Nucleotide-binding</keyword>
<proteinExistence type="inferred from homology"/>
<dbReference type="EMBL" id="MGAC01000014">
    <property type="protein sequence ID" value="OGK38414.1"/>
    <property type="molecule type" value="Genomic_DNA"/>
</dbReference>
<dbReference type="GO" id="GO:0110051">
    <property type="term" value="P:metabolite repair"/>
    <property type="evidence" value="ECO:0007669"/>
    <property type="project" value="TreeGrafter"/>
</dbReference>
<protein>
    <recommendedName>
        <fullName evidence="6">ADP-dependent (S)-NAD(P)H-hydrate dehydratase</fullName>
        <ecNumber evidence="6">4.2.1.136</ecNumber>
    </recommendedName>
    <alternativeName>
        <fullName evidence="6">ADP-dependent NAD(P)HX dehydratase</fullName>
    </alternativeName>
</protein>
<keyword evidence="2 6" id="KW-0067">ATP-binding</keyword>
<comment type="catalytic activity">
    <reaction evidence="6">
        <text>(6S)-NADPHX + ADP = AMP + phosphate + NADPH + H(+)</text>
        <dbReference type="Rhea" id="RHEA:32235"/>
        <dbReference type="ChEBI" id="CHEBI:15378"/>
        <dbReference type="ChEBI" id="CHEBI:43474"/>
        <dbReference type="ChEBI" id="CHEBI:57783"/>
        <dbReference type="ChEBI" id="CHEBI:64076"/>
        <dbReference type="ChEBI" id="CHEBI:456215"/>
        <dbReference type="ChEBI" id="CHEBI:456216"/>
        <dbReference type="EC" id="4.2.1.136"/>
    </reaction>
</comment>
<dbReference type="PANTHER" id="PTHR12592:SF0">
    <property type="entry name" value="ATP-DEPENDENT (S)-NAD(P)H-HYDRATE DEHYDRATASE"/>
    <property type="match status" value="1"/>
</dbReference>
<dbReference type="InterPro" id="IPR000631">
    <property type="entry name" value="CARKD"/>
</dbReference>
<dbReference type="CDD" id="cd01171">
    <property type="entry name" value="YXKO-related"/>
    <property type="match status" value="1"/>
</dbReference>
<dbReference type="AlphaFoldDB" id="A0A1F7I4W9"/>
<dbReference type="NCBIfam" id="TIGR00196">
    <property type="entry name" value="yjeF_cterm"/>
    <property type="match status" value="1"/>
</dbReference>
<comment type="cofactor">
    <cofactor evidence="6">
        <name>Mg(2+)</name>
        <dbReference type="ChEBI" id="CHEBI:18420"/>
    </cofactor>
</comment>
<evidence type="ECO:0000256" key="3">
    <source>
        <dbReference type="ARBA" id="ARBA00022857"/>
    </source>
</evidence>
<dbReference type="PROSITE" id="PS51383">
    <property type="entry name" value="YJEF_C_3"/>
    <property type="match status" value="1"/>
</dbReference>
<dbReference type="SUPFAM" id="SSF53613">
    <property type="entry name" value="Ribokinase-like"/>
    <property type="match status" value="1"/>
</dbReference>
<evidence type="ECO:0000256" key="6">
    <source>
        <dbReference type="HAMAP-Rule" id="MF_01965"/>
    </source>
</evidence>
<keyword evidence="4 6" id="KW-0520">NAD</keyword>
<evidence type="ECO:0000259" key="7">
    <source>
        <dbReference type="PROSITE" id="PS51383"/>
    </source>
</evidence>
<feature type="binding site" evidence="6">
    <location>
        <position position="178"/>
    </location>
    <ligand>
        <name>(6S)-NADPHX</name>
        <dbReference type="ChEBI" id="CHEBI:64076"/>
    </ligand>
</feature>
<comment type="function">
    <text evidence="6">Catalyzes the dehydration of the S-form of NAD(P)HX at the expense of ADP, which is converted to AMP. Together with NAD(P)HX epimerase, which catalyzes the epimerization of the S- and R-forms, the enzyme allows the repair of both epimers of NAD(P)HX, a damaged form of NAD(P)H that is a result of enzymatic or heat-dependent hydration.</text>
</comment>
<reference evidence="8 9" key="1">
    <citation type="journal article" date="2016" name="Nat. Commun.">
        <title>Thousands of microbial genomes shed light on interconnected biogeochemical processes in an aquifer system.</title>
        <authorList>
            <person name="Anantharaman K."/>
            <person name="Brown C.T."/>
            <person name="Hug L.A."/>
            <person name="Sharon I."/>
            <person name="Castelle C.J."/>
            <person name="Probst A.J."/>
            <person name="Thomas B.C."/>
            <person name="Singh A."/>
            <person name="Wilkins M.J."/>
            <person name="Karaoz U."/>
            <person name="Brodie E.L."/>
            <person name="Williams K.H."/>
            <person name="Hubbard S.S."/>
            <person name="Banfield J.F."/>
        </authorList>
    </citation>
    <scope>NUCLEOTIDE SEQUENCE [LARGE SCALE GENOMIC DNA]</scope>
</reference>
<comment type="caution">
    <text evidence="6">Lacks conserved residue(s) required for the propagation of feature annotation.</text>
</comment>
<feature type="binding site" evidence="6">
    <location>
        <position position="45"/>
    </location>
    <ligand>
        <name>(6S)-NADPHX</name>
        <dbReference type="ChEBI" id="CHEBI:64076"/>
    </ligand>
</feature>
<feature type="binding site" evidence="6">
    <location>
        <position position="105"/>
    </location>
    <ligand>
        <name>(6S)-NADPHX</name>
        <dbReference type="ChEBI" id="CHEBI:64076"/>
    </ligand>
</feature>
<dbReference type="GO" id="GO:0052855">
    <property type="term" value="F:ADP-dependent NAD(P)H-hydrate dehydratase activity"/>
    <property type="evidence" value="ECO:0007669"/>
    <property type="project" value="UniProtKB-UniRule"/>
</dbReference>
<name>A0A1F7I4W9_9BACT</name>
<dbReference type="Proteomes" id="UP000176803">
    <property type="component" value="Unassembled WGS sequence"/>
</dbReference>
<comment type="similarity">
    <text evidence="6">Belongs to the NnrD/CARKD family.</text>
</comment>
<organism evidence="8 9">
    <name type="scientific">Candidatus Roizmanbacteria bacterium RIFCSPHIGHO2_12_FULL_41_11</name>
    <dbReference type="NCBI Taxonomy" id="1802052"/>
    <lineage>
        <taxon>Bacteria</taxon>
        <taxon>Candidatus Roizmaniibacteriota</taxon>
    </lineage>
</organism>
<dbReference type="PANTHER" id="PTHR12592">
    <property type="entry name" value="ATP-DEPENDENT (S)-NAD(P)H-HYDRATE DEHYDRATASE FAMILY MEMBER"/>
    <property type="match status" value="1"/>
</dbReference>
<keyword evidence="3 6" id="KW-0521">NADP</keyword>
<dbReference type="InterPro" id="IPR029056">
    <property type="entry name" value="Ribokinase-like"/>
</dbReference>
<comment type="catalytic activity">
    <reaction evidence="6">
        <text>(6S)-NADHX + ADP = AMP + phosphate + NADH + H(+)</text>
        <dbReference type="Rhea" id="RHEA:32223"/>
        <dbReference type="ChEBI" id="CHEBI:15378"/>
        <dbReference type="ChEBI" id="CHEBI:43474"/>
        <dbReference type="ChEBI" id="CHEBI:57945"/>
        <dbReference type="ChEBI" id="CHEBI:64074"/>
        <dbReference type="ChEBI" id="CHEBI:456215"/>
        <dbReference type="ChEBI" id="CHEBI:456216"/>
        <dbReference type="EC" id="4.2.1.136"/>
    </reaction>
</comment>
<sequence length="304" mass="33767">MLIKTSDTVTLKKLVKDLYLPPATSHKGQNGKVLVIGGSQLFHSASLWAAEVASYLVDMVHYSSTKENNAIFFELKKTFRNGMVVAKQDLLDYVKEDDAVLVGPGMIRGKKNFQFPISNFQFADILRIKNEASYTYLLTRYLITNFPNQRFIFDAGALQMMEAEWLPQLQAKAIVTPHQIEFEKLFGLEITSLSQEEKIDAVYKMAREYRCVILLKAVVDIISDGEHTYLVEGGNSGLTKGGSGDVLAGLSLALRAKNPPLLAAVVASVLLKKSSDDIFASHGYWYNITTLISQIPPTLKQIAL</sequence>
<evidence type="ECO:0000313" key="8">
    <source>
        <dbReference type="EMBL" id="OGK38414.1"/>
    </source>
</evidence>
<dbReference type="EC" id="4.2.1.136" evidence="6"/>
<feature type="domain" description="YjeF C-terminal" evidence="7">
    <location>
        <begin position="10"/>
        <end position="302"/>
    </location>
</feature>
<comment type="caution">
    <text evidence="8">The sequence shown here is derived from an EMBL/GenBank/DDBJ whole genome shotgun (WGS) entry which is preliminary data.</text>
</comment>
<dbReference type="HAMAP" id="MF_01965">
    <property type="entry name" value="NADHX_dehydratase"/>
    <property type="match status" value="1"/>
</dbReference>
<dbReference type="GO" id="GO:0046496">
    <property type="term" value="P:nicotinamide nucleotide metabolic process"/>
    <property type="evidence" value="ECO:0007669"/>
    <property type="project" value="UniProtKB-UniRule"/>
</dbReference>
<evidence type="ECO:0000256" key="4">
    <source>
        <dbReference type="ARBA" id="ARBA00023027"/>
    </source>
</evidence>
<feature type="binding site" evidence="6">
    <location>
        <position position="244"/>
    </location>
    <ligand>
        <name>AMP</name>
        <dbReference type="ChEBI" id="CHEBI:456215"/>
    </ligand>
</feature>